<evidence type="ECO:0000313" key="3">
    <source>
        <dbReference type="Proteomes" id="UP000311713"/>
    </source>
</evidence>
<accession>A0A5C4UMB3</accession>
<dbReference type="OrthoDB" id="4025922at2"/>
<proteinExistence type="predicted"/>
<organism evidence="2 3">
    <name type="scientific">Streptomyces sedi</name>
    <dbReference type="NCBI Taxonomy" id="555059"/>
    <lineage>
        <taxon>Bacteria</taxon>
        <taxon>Bacillati</taxon>
        <taxon>Actinomycetota</taxon>
        <taxon>Actinomycetes</taxon>
        <taxon>Kitasatosporales</taxon>
        <taxon>Streptomycetaceae</taxon>
        <taxon>Streptomyces</taxon>
    </lineage>
</organism>
<feature type="compositionally biased region" description="Acidic residues" evidence="1">
    <location>
        <begin position="287"/>
        <end position="296"/>
    </location>
</feature>
<dbReference type="SUPFAM" id="SSF53300">
    <property type="entry name" value="vWA-like"/>
    <property type="match status" value="1"/>
</dbReference>
<evidence type="ECO:0000256" key="1">
    <source>
        <dbReference type="SAM" id="MobiDB-lite"/>
    </source>
</evidence>
<dbReference type="EMBL" id="VDGT01000033">
    <property type="protein sequence ID" value="TNM24582.1"/>
    <property type="molecule type" value="Genomic_DNA"/>
</dbReference>
<feature type="compositionally biased region" description="Basic and acidic residues" evidence="1">
    <location>
        <begin position="297"/>
        <end position="320"/>
    </location>
</feature>
<gene>
    <name evidence="2" type="ORF">FH715_27275</name>
</gene>
<feature type="region of interest" description="Disordered" evidence="1">
    <location>
        <begin position="275"/>
        <end position="321"/>
    </location>
</feature>
<dbReference type="RefSeq" id="WP_139650049.1">
    <property type="nucleotide sequence ID" value="NZ_BAAAZS010000089.1"/>
</dbReference>
<evidence type="ECO:0000313" key="2">
    <source>
        <dbReference type="EMBL" id="TNM24582.1"/>
    </source>
</evidence>
<comment type="caution">
    <text evidence="2">The sequence shown here is derived from an EMBL/GenBank/DDBJ whole genome shotgun (WGS) entry which is preliminary data.</text>
</comment>
<dbReference type="InterPro" id="IPR036465">
    <property type="entry name" value="vWFA_dom_sf"/>
</dbReference>
<name>A0A5C4UMB3_9ACTN</name>
<keyword evidence="3" id="KW-1185">Reference proteome</keyword>
<reference evidence="2 3" key="1">
    <citation type="submission" date="2019-06" db="EMBL/GenBank/DDBJ databases">
        <title>Draft genome of Streptomyces sedi sp. JCM16909.</title>
        <authorList>
            <person name="Klykleung N."/>
            <person name="Tanasupawat S."/>
            <person name="Kudo T."/>
            <person name="Yuki M."/>
            <person name="Ohkuma M."/>
        </authorList>
    </citation>
    <scope>NUCLEOTIDE SEQUENCE [LARGE SCALE GENOMIC DNA]</scope>
    <source>
        <strain evidence="2 3">JCM 16909</strain>
    </source>
</reference>
<protein>
    <submittedName>
        <fullName evidence="2">VWA domain-containing protein</fullName>
    </submittedName>
</protein>
<dbReference type="AlphaFoldDB" id="A0A5C4UMB3"/>
<sequence length="598" mass="64396">MIAASLAHAEWESEGGSLEPSWYRPHGPHWPRISAALTSRLAELAGRDDILVTCRHGTRSGAPAAFFPQLAELEIDAQLFDHHLPAATIDPSRVGDEERYPVAWGVFTHEAAHAAHSRWETPPWLRGTAMHQAAELLEESRVEGAQIARRPQDRRWLRESARQLIFAEALVAVPETTWEAASTAGLLLGRRDAGVLDPDETALLATALAHTLGDDVLERLKAIWRIALTVADDDPESMLEAGRAWCEALGREPAAAPGSDAVRLSPAQRGEVAASVSELASRVRENDDAEAGEEERAETARSEARRTKRAEASGRARSQELARAVFAPGAGRLTVAADGEHDVRDTASPVISRRPPTQKEKAAAAQLARSLRTAAWRERTETTVDSAVPPGRLNMRQALLADAQLAAGVTPTATPWKRVTRRAAEQPPLRVGIGVDVSSSMYRATGPMASAAWIIHQATRWTDPRSRTATIAFDEGITAITRPGKAPPGVIDFEAEGMYEAAAEAIDALTAALDLDRPGAGRLLVIASDGYFTPDQAARTTQRIAALRRSGCSVLWLGFDRHTVALPGSTPVLLREPAQAAAVIAQAATTAVRTTRRH</sequence>
<dbReference type="Proteomes" id="UP000311713">
    <property type="component" value="Unassembled WGS sequence"/>
</dbReference>